<dbReference type="InterPro" id="IPR007325">
    <property type="entry name" value="KFase/CYL"/>
</dbReference>
<dbReference type="AlphaFoldDB" id="A0A1F2Q0E8"/>
<protein>
    <submittedName>
        <fullName evidence="1">Cyclase family protein</fullName>
    </submittedName>
</protein>
<dbReference type="InterPro" id="IPR037175">
    <property type="entry name" value="KFase_sf"/>
</dbReference>
<dbReference type="PANTHER" id="PTHR31118:SF12">
    <property type="entry name" value="CYCLASE-LIKE PROTEIN 2"/>
    <property type="match status" value="1"/>
</dbReference>
<accession>A0A1F2Q0E8</accession>
<evidence type="ECO:0000313" key="1">
    <source>
        <dbReference type="EMBL" id="MBH5146909.1"/>
    </source>
</evidence>
<dbReference type="SUPFAM" id="SSF102198">
    <property type="entry name" value="Putative cyclase"/>
    <property type="match status" value="1"/>
</dbReference>
<evidence type="ECO:0000313" key="2">
    <source>
        <dbReference type="Proteomes" id="UP000627573"/>
    </source>
</evidence>
<organism evidence="1 2">
    <name type="scientific">Rhodococcus erythropolis</name>
    <name type="common">Arthrobacter picolinophilus</name>
    <dbReference type="NCBI Taxonomy" id="1833"/>
    <lineage>
        <taxon>Bacteria</taxon>
        <taxon>Bacillati</taxon>
        <taxon>Actinomycetota</taxon>
        <taxon>Actinomycetes</taxon>
        <taxon>Mycobacteriales</taxon>
        <taxon>Nocardiaceae</taxon>
        <taxon>Rhodococcus</taxon>
        <taxon>Rhodococcus erythropolis group</taxon>
    </lineage>
</organism>
<name>A0A1F2Q0E8_RHOER</name>
<dbReference type="Pfam" id="PF04199">
    <property type="entry name" value="Cyclase"/>
    <property type="match status" value="1"/>
</dbReference>
<comment type="caution">
    <text evidence="1">The sequence shown here is derived from an EMBL/GenBank/DDBJ whole genome shotgun (WGS) entry which is preliminary data.</text>
</comment>
<dbReference type="Gene3D" id="3.50.30.50">
    <property type="entry name" value="Putative cyclase"/>
    <property type="match status" value="1"/>
</dbReference>
<dbReference type="GO" id="GO:0004061">
    <property type="term" value="F:arylformamidase activity"/>
    <property type="evidence" value="ECO:0007669"/>
    <property type="project" value="InterPro"/>
</dbReference>
<dbReference type="PANTHER" id="PTHR31118">
    <property type="entry name" value="CYCLASE-LIKE PROTEIN 2"/>
    <property type="match status" value="1"/>
</dbReference>
<dbReference type="RefSeq" id="WP_020971375.1">
    <property type="nucleotide sequence ID" value="NZ_BHXB01000001.1"/>
</dbReference>
<gene>
    <name evidence="1" type="ORF">I3517_30340</name>
</gene>
<dbReference type="GO" id="GO:0019441">
    <property type="term" value="P:L-tryptophan catabolic process to kynurenine"/>
    <property type="evidence" value="ECO:0007669"/>
    <property type="project" value="InterPro"/>
</dbReference>
<proteinExistence type="predicted"/>
<dbReference type="Proteomes" id="UP000627573">
    <property type="component" value="Unassembled WGS sequence"/>
</dbReference>
<reference evidence="1 2" key="1">
    <citation type="submission" date="2020-12" db="EMBL/GenBank/DDBJ databases">
        <title>Draft genome sequence of furan degrading bacterial strain FUR100.</title>
        <authorList>
            <person name="Woiski C."/>
        </authorList>
    </citation>
    <scope>NUCLEOTIDE SEQUENCE [LARGE SCALE GENOMIC DNA]</scope>
    <source>
        <strain evidence="1 2">FUR100</strain>
    </source>
</reference>
<sequence length="269" mass="29780">MTTTPDTAARQQSPLLGDRLLENRQPIVDLTRPVYEGMPMWFGHQRTFTPVNQTHEQFKAMYGTKDGFYARNLVISEHAGTHADATIEYDPDGATIDNTPLAYYYGSAVCLDLSHVKFEGPEPMTHGSAGIEDVEIAERALAEAGEEIRPGDIVLAWFDYGDRWFPERKYIDENPGFSWEGAEYLAKKGVVNIGTDCNAIDNSLDNSFAGHMVCKKYGIVNTEHLQNLGQLVNTRFDYFGLPLHLVGGTGSPIRAVAVPRARLGSPETP</sequence>
<dbReference type="EMBL" id="JAECSB010000096">
    <property type="protein sequence ID" value="MBH5146909.1"/>
    <property type="molecule type" value="Genomic_DNA"/>
</dbReference>
<keyword evidence="2" id="KW-1185">Reference proteome</keyword>